<dbReference type="STRING" id="1679444.PYTT_2197"/>
<dbReference type="Proteomes" id="UP000176204">
    <property type="component" value="Chromosome I"/>
</dbReference>
<name>A0A1C7PFC0_9BACT</name>
<protein>
    <submittedName>
        <fullName evidence="1">Uncharacterized protein</fullName>
    </submittedName>
</protein>
<dbReference type="RefSeq" id="WP_067771966.1">
    <property type="nucleotide sequence ID" value="NZ_LIGX01000001.1"/>
</dbReference>
<keyword evidence="2" id="KW-1185">Reference proteome</keyword>
<dbReference type="EMBL" id="LT629973">
    <property type="protein sequence ID" value="SEH97235.1"/>
    <property type="molecule type" value="Genomic_DNA"/>
</dbReference>
<dbReference type="KEGG" id="agl:PYTT_2197"/>
<evidence type="ECO:0000313" key="2">
    <source>
        <dbReference type="Proteomes" id="UP000176204"/>
    </source>
</evidence>
<evidence type="ECO:0000313" key="1">
    <source>
        <dbReference type="EMBL" id="SEH97235.1"/>
    </source>
</evidence>
<organism evidence="1 2">
    <name type="scientific">Akkermansia glycaniphila</name>
    <dbReference type="NCBI Taxonomy" id="1679444"/>
    <lineage>
        <taxon>Bacteria</taxon>
        <taxon>Pseudomonadati</taxon>
        <taxon>Verrucomicrobiota</taxon>
        <taxon>Verrucomicrobiia</taxon>
        <taxon>Verrucomicrobiales</taxon>
        <taxon>Akkermansiaceae</taxon>
        <taxon>Akkermansia</taxon>
    </lineage>
</organism>
<sequence>MLRELKLGNLSLLRVAASVSAGEAGLVSGAQVAAYVEGRLAEMGGGSGSGGSWNGGTVTRPVIFNADVQIGTGPSVWLRYHNTNAGATWPYIPEEAVPTRGQINEFVLERSANTENWHESASCPNTWLKRPALPGGWYRVEVMLNSANGDDALGIINAAAVRSRQVKCVTGLAYGGTDNSSCPYTSWDGVEWYNNSSEAVSRAMASVVRLDFIYCHYEATDVAWLGEGLVSAWPGWNKGVARYTGIRPPQELS</sequence>
<dbReference type="AlphaFoldDB" id="A0A1C7PFC0"/>
<reference evidence="2" key="1">
    <citation type="submission" date="2016-09" db="EMBL/GenBank/DDBJ databases">
        <authorList>
            <person name="Koehorst J."/>
        </authorList>
    </citation>
    <scope>NUCLEOTIDE SEQUENCE [LARGE SCALE GENOMIC DNA]</scope>
</reference>
<proteinExistence type="predicted"/>
<gene>
    <name evidence="1" type="ORF">PYTT_2197</name>
</gene>
<accession>A0A1C7PFC0</accession>